<comment type="caution">
    <text evidence="1">The sequence shown here is derived from an EMBL/GenBank/DDBJ whole genome shotgun (WGS) entry which is preliminary data.</text>
</comment>
<accession>A0A6A4V612</accession>
<dbReference type="Proteomes" id="UP000440578">
    <property type="component" value="Unassembled WGS sequence"/>
</dbReference>
<dbReference type="AlphaFoldDB" id="A0A6A4V612"/>
<name>A0A6A4V612_AMPAM</name>
<proteinExistence type="predicted"/>
<keyword evidence="2" id="KW-1185">Reference proteome</keyword>
<protein>
    <submittedName>
        <fullName evidence="1">Uncharacterized protein</fullName>
    </submittedName>
</protein>
<dbReference type="EMBL" id="VIIS01001985">
    <property type="protein sequence ID" value="KAF0290046.1"/>
    <property type="molecule type" value="Genomic_DNA"/>
</dbReference>
<reference evidence="1 2" key="1">
    <citation type="submission" date="2019-07" db="EMBL/GenBank/DDBJ databases">
        <title>Draft genome assembly of a fouling barnacle, Amphibalanus amphitrite (Darwin, 1854): The first reference genome for Thecostraca.</title>
        <authorList>
            <person name="Kim W."/>
        </authorList>
    </citation>
    <scope>NUCLEOTIDE SEQUENCE [LARGE SCALE GENOMIC DNA]</scope>
    <source>
        <strain evidence="1">SNU_AA5</strain>
        <tissue evidence="1">Soma without cirri and trophi</tissue>
    </source>
</reference>
<evidence type="ECO:0000313" key="2">
    <source>
        <dbReference type="Proteomes" id="UP000440578"/>
    </source>
</evidence>
<dbReference type="OrthoDB" id="6381495at2759"/>
<organism evidence="1 2">
    <name type="scientific">Amphibalanus amphitrite</name>
    <name type="common">Striped barnacle</name>
    <name type="synonym">Balanus amphitrite</name>
    <dbReference type="NCBI Taxonomy" id="1232801"/>
    <lineage>
        <taxon>Eukaryota</taxon>
        <taxon>Metazoa</taxon>
        <taxon>Ecdysozoa</taxon>
        <taxon>Arthropoda</taxon>
        <taxon>Crustacea</taxon>
        <taxon>Multicrustacea</taxon>
        <taxon>Cirripedia</taxon>
        <taxon>Thoracica</taxon>
        <taxon>Thoracicalcarea</taxon>
        <taxon>Balanomorpha</taxon>
        <taxon>Balanoidea</taxon>
        <taxon>Balanidae</taxon>
        <taxon>Amphibalaninae</taxon>
        <taxon>Amphibalanus</taxon>
    </lineage>
</organism>
<evidence type="ECO:0000313" key="1">
    <source>
        <dbReference type="EMBL" id="KAF0290046.1"/>
    </source>
</evidence>
<gene>
    <name evidence="1" type="ORF">FJT64_011764</name>
</gene>
<sequence length="194" mass="21255">MTGNDIYNKYTGLASFTEDGLITLAEYAMDVNRALLDVTEGVMAGRHMGADRLVEDGICCGRPHLHQLADGYMIVIEGKDVAHAAGLSSAMIMFCADIHMGADRLVEDGICCGRPHLLQLADGYMIVIEGKDVAHAADLSSAMIMFCADRYVFNMRAFKYEKNMVWFVTTHVFGMLRGEVKPDHAAVGQSPLFV</sequence>